<protein>
    <recommendedName>
        <fullName evidence="4">Increased loss of mitochondrial DNA protein 1</fullName>
    </recommendedName>
</protein>
<keyword evidence="1" id="KW-0472">Membrane</keyword>
<feature type="transmembrane region" description="Helical" evidence="1">
    <location>
        <begin position="59"/>
        <end position="77"/>
    </location>
</feature>
<evidence type="ECO:0000313" key="3">
    <source>
        <dbReference type="Proteomes" id="UP000635477"/>
    </source>
</evidence>
<feature type="transmembrane region" description="Helical" evidence="1">
    <location>
        <begin position="149"/>
        <end position="168"/>
    </location>
</feature>
<dbReference type="Pfam" id="PF10311">
    <property type="entry name" value="Ilm1"/>
    <property type="match status" value="1"/>
</dbReference>
<dbReference type="AlphaFoldDB" id="A0A8H4XHV4"/>
<dbReference type="InterPro" id="IPR018815">
    <property type="entry name" value="Incr_loss_mito_DNA_1"/>
</dbReference>
<evidence type="ECO:0000313" key="2">
    <source>
        <dbReference type="EMBL" id="KAF4975871.1"/>
    </source>
</evidence>
<name>A0A8H4XHV4_9HYPO</name>
<dbReference type="PANTHER" id="PTHR28029">
    <property type="entry name" value="PROTEIN ILM1"/>
    <property type="match status" value="1"/>
</dbReference>
<keyword evidence="3" id="KW-1185">Reference proteome</keyword>
<gene>
    <name evidence="2" type="ORF">FZEAL_7394</name>
</gene>
<comment type="caution">
    <text evidence="2">The sequence shown here is derived from an EMBL/GenBank/DDBJ whole genome shotgun (WGS) entry which is preliminary data.</text>
</comment>
<evidence type="ECO:0008006" key="4">
    <source>
        <dbReference type="Google" id="ProtNLM"/>
    </source>
</evidence>
<organism evidence="2 3">
    <name type="scientific">Fusarium zealandicum</name>
    <dbReference type="NCBI Taxonomy" id="1053134"/>
    <lineage>
        <taxon>Eukaryota</taxon>
        <taxon>Fungi</taxon>
        <taxon>Dikarya</taxon>
        <taxon>Ascomycota</taxon>
        <taxon>Pezizomycotina</taxon>
        <taxon>Sordariomycetes</taxon>
        <taxon>Hypocreomycetidae</taxon>
        <taxon>Hypocreales</taxon>
        <taxon>Nectriaceae</taxon>
        <taxon>Fusarium</taxon>
        <taxon>Fusarium staphyleae species complex</taxon>
    </lineage>
</organism>
<feature type="transmembrane region" description="Helical" evidence="1">
    <location>
        <begin position="98"/>
        <end position="117"/>
    </location>
</feature>
<evidence type="ECO:0000256" key="1">
    <source>
        <dbReference type="SAM" id="Phobius"/>
    </source>
</evidence>
<reference evidence="2" key="2">
    <citation type="submission" date="2020-05" db="EMBL/GenBank/DDBJ databases">
        <authorList>
            <person name="Kim H.-S."/>
            <person name="Proctor R.H."/>
            <person name="Brown D.W."/>
        </authorList>
    </citation>
    <scope>NUCLEOTIDE SEQUENCE</scope>
    <source>
        <strain evidence="2">NRRL 22465</strain>
    </source>
</reference>
<dbReference type="PANTHER" id="PTHR28029:SF1">
    <property type="entry name" value="PROTEIN ILM1"/>
    <property type="match status" value="1"/>
</dbReference>
<keyword evidence="1" id="KW-0812">Transmembrane</keyword>
<feature type="transmembrane region" description="Helical" evidence="1">
    <location>
        <begin position="7"/>
        <end position="25"/>
    </location>
</feature>
<accession>A0A8H4XHV4</accession>
<keyword evidence="1" id="KW-1133">Transmembrane helix</keyword>
<proteinExistence type="predicted"/>
<reference evidence="2" key="1">
    <citation type="journal article" date="2020" name="BMC Genomics">
        <title>Correction to: Identification and distribution of gene clusters required for synthesis of sphingolipid metabolism inhibitors in diverse species of the filamentous fungus Fusarium.</title>
        <authorList>
            <person name="Kim H.S."/>
            <person name="Lohmar J.M."/>
            <person name="Busman M."/>
            <person name="Brown D.W."/>
            <person name="Naumann T.A."/>
            <person name="Divon H.H."/>
            <person name="Lysoe E."/>
            <person name="Uhlig S."/>
            <person name="Proctor R.H."/>
        </authorList>
    </citation>
    <scope>NUCLEOTIDE SEQUENCE</scope>
    <source>
        <strain evidence="2">NRRL 22465</strain>
    </source>
</reference>
<sequence>MALISARTIITSVSLFHLTLAYFFLTNPTSIDNQALVFMLGESMGMPYARGFDVQSPPLAFLAAVLIFIGFTDLVSLSMPDEVCLVFHWGTQAPLRSFLSLGFVVYIFLFGPSSPVYTSDPGRGFKHPPSHNPAYRPAGWGGDALKNRLFFTFIFIETMTWFWIWVTLREERAAIMNKKSRRRSQSYSN</sequence>
<dbReference type="OrthoDB" id="5299849at2759"/>
<dbReference type="Proteomes" id="UP000635477">
    <property type="component" value="Unassembled WGS sequence"/>
</dbReference>
<dbReference type="EMBL" id="JABEYC010000592">
    <property type="protein sequence ID" value="KAF4975871.1"/>
    <property type="molecule type" value="Genomic_DNA"/>
</dbReference>